<dbReference type="AlphaFoldDB" id="A0A7V8N111"/>
<proteinExistence type="predicted"/>
<reference evidence="2 3" key="1">
    <citation type="submission" date="2020-07" db="EMBL/GenBank/DDBJ databases">
        <authorList>
            <person name="Hilgarth M."/>
            <person name="Werum V."/>
            <person name="Vogel R.F."/>
        </authorList>
    </citation>
    <scope>NUCLEOTIDE SEQUENCE [LARGE SCALE GENOMIC DNA]</scope>
    <source>
        <strain evidence="2 3">DSM 28961</strain>
    </source>
</reference>
<sequence length="85" mass="9438">MNYMTHTIEPWMPVGATKPKDDIAKIAKKQGWMTLEIDRATQKTTANNLTAHLISSFTNSLVISLLNSKKTSKMQSNKLAQNSSS</sequence>
<dbReference type="Proteomes" id="UP000530186">
    <property type="component" value="Unassembled WGS sequence"/>
</dbReference>
<dbReference type="EMBL" id="JACBNY010000007">
    <property type="protein sequence ID" value="MBA0016626.1"/>
    <property type="molecule type" value="Genomic_DNA"/>
</dbReference>
<name>A0A7V8N111_9LACT</name>
<feature type="domain" description="Glucosyltransferase 3-like N-terminal" evidence="1">
    <location>
        <begin position="2"/>
        <end position="59"/>
    </location>
</feature>
<dbReference type="Pfam" id="PF26334">
    <property type="entry name" value="Gtf3_N"/>
    <property type="match status" value="1"/>
</dbReference>
<evidence type="ECO:0000313" key="3">
    <source>
        <dbReference type="Proteomes" id="UP000530186"/>
    </source>
</evidence>
<comment type="caution">
    <text evidence="2">The sequence shown here is derived from an EMBL/GenBank/DDBJ whole genome shotgun (WGS) entry which is preliminary data.</text>
</comment>
<gene>
    <name evidence="2" type="ORF">HZR21_05625</name>
</gene>
<dbReference type="InterPro" id="IPR058591">
    <property type="entry name" value="Gtf3_N"/>
</dbReference>
<dbReference type="RefSeq" id="WP_180746816.1">
    <property type="nucleotide sequence ID" value="NZ_CBCRWQ010000008.1"/>
</dbReference>
<protein>
    <recommendedName>
        <fullName evidence="1">Glucosyltransferase 3-like N-terminal domain-containing protein</fullName>
    </recommendedName>
</protein>
<accession>A0A7V8N111</accession>
<organism evidence="2 3">
    <name type="scientific">Pseudolactococcus laudensis</name>
    <dbReference type="NCBI Taxonomy" id="1494461"/>
    <lineage>
        <taxon>Bacteria</taxon>
        <taxon>Bacillati</taxon>
        <taxon>Bacillota</taxon>
        <taxon>Bacilli</taxon>
        <taxon>Lactobacillales</taxon>
        <taxon>Streptococcaceae</taxon>
        <taxon>Pseudolactococcus</taxon>
    </lineage>
</organism>
<dbReference type="GeneID" id="303194992"/>
<evidence type="ECO:0000313" key="2">
    <source>
        <dbReference type="EMBL" id="MBA0016626.1"/>
    </source>
</evidence>
<evidence type="ECO:0000259" key="1">
    <source>
        <dbReference type="Pfam" id="PF26334"/>
    </source>
</evidence>
<keyword evidence="3" id="KW-1185">Reference proteome</keyword>